<dbReference type="AlphaFoldDB" id="A0A919TLN0"/>
<gene>
    <name evidence="3" type="ORF">Asi03nite_41170</name>
</gene>
<dbReference type="Proteomes" id="UP000629619">
    <property type="component" value="Unassembled WGS sequence"/>
</dbReference>
<dbReference type="EMBL" id="BOMW01000037">
    <property type="protein sequence ID" value="GIF06579.1"/>
    <property type="molecule type" value="Genomic_DNA"/>
</dbReference>
<accession>A0A919TLN0</accession>
<name>A0A919TLN0_9ACTN</name>
<comment type="caution">
    <text evidence="3">The sequence shown here is derived from an EMBL/GenBank/DDBJ whole genome shotgun (WGS) entry which is preliminary data.</text>
</comment>
<reference evidence="3" key="1">
    <citation type="submission" date="2021-01" db="EMBL/GenBank/DDBJ databases">
        <title>Whole genome shotgun sequence of Actinoplanes siamensis NBRC 109076.</title>
        <authorList>
            <person name="Komaki H."/>
            <person name="Tamura T."/>
        </authorList>
    </citation>
    <scope>NUCLEOTIDE SEQUENCE</scope>
    <source>
        <strain evidence="3">NBRC 109076</strain>
    </source>
</reference>
<keyword evidence="4" id="KW-1185">Reference proteome</keyword>
<keyword evidence="2" id="KW-1133">Transmembrane helix</keyword>
<protein>
    <submittedName>
        <fullName evidence="3">Uncharacterized protein</fullName>
    </submittedName>
</protein>
<feature type="transmembrane region" description="Helical" evidence="2">
    <location>
        <begin position="43"/>
        <end position="66"/>
    </location>
</feature>
<dbReference type="RefSeq" id="WP_203682011.1">
    <property type="nucleotide sequence ID" value="NZ_BOMW01000037.1"/>
</dbReference>
<evidence type="ECO:0000256" key="2">
    <source>
        <dbReference type="SAM" id="Phobius"/>
    </source>
</evidence>
<feature type="region of interest" description="Disordered" evidence="1">
    <location>
        <begin position="1"/>
        <end position="21"/>
    </location>
</feature>
<sequence>MTDHGDRLRAAFESRESHTPDPGEVYARVVELSRKHKWRRRGATVAGGTALGAGLIAAVVNLPAVLPGGQQDGTAATAPIVAAAPASPSASPEPTREWDAYWGAGYGYEEAVELAKLWNLPTADIGAVKAEAGRRLLAGQTLPVRPTRTDEIPDAVTEFFSAGYGYDDAVKLAKLWKLKTPYDAKVAGGEKLLAGKKLPFKPNPATAEENQESVRVDAFFNAGYDYDDAVKLAKLWKLKTPYDAKVAAGKRLLAGETLPIKP</sequence>
<organism evidence="3 4">
    <name type="scientific">Actinoplanes siamensis</name>
    <dbReference type="NCBI Taxonomy" id="1223317"/>
    <lineage>
        <taxon>Bacteria</taxon>
        <taxon>Bacillati</taxon>
        <taxon>Actinomycetota</taxon>
        <taxon>Actinomycetes</taxon>
        <taxon>Micromonosporales</taxon>
        <taxon>Micromonosporaceae</taxon>
        <taxon>Actinoplanes</taxon>
    </lineage>
</organism>
<proteinExistence type="predicted"/>
<keyword evidence="2" id="KW-0472">Membrane</keyword>
<evidence type="ECO:0000256" key="1">
    <source>
        <dbReference type="SAM" id="MobiDB-lite"/>
    </source>
</evidence>
<evidence type="ECO:0000313" key="3">
    <source>
        <dbReference type="EMBL" id="GIF06579.1"/>
    </source>
</evidence>
<keyword evidence="2" id="KW-0812">Transmembrane</keyword>
<evidence type="ECO:0000313" key="4">
    <source>
        <dbReference type="Proteomes" id="UP000629619"/>
    </source>
</evidence>